<name>A0A517N1S8_9BACT</name>
<feature type="domain" description="DUF4159" evidence="2">
    <location>
        <begin position="566"/>
        <end position="773"/>
    </location>
</feature>
<dbReference type="InterPro" id="IPR025297">
    <property type="entry name" value="DUF4159"/>
</dbReference>
<gene>
    <name evidence="3" type="ORF">HG15A2_44290</name>
</gene>
<dbReference type="InterPro" id="IPR008930">
    <property type="entry name" value="Terpenoid_cyclase/PrenylTrfase"/>
</dbReference>
<dbReference type="Gene3D" id="3.40.50.12140">
    <property type="entry name" value="Domain of unknown function DUF4159"/>
    <property type="match status" value="2"/>
</dbReference>
<reference evidence="3 4" key="1">
    <citation type="submission" date="2019-02" db="EMBL/GenBank/DDBJ databases">
        <title>Deep-cultivation of Planctomycetes and their phenomic and genomic characterization uncovers novel biology.</title>
        <authorList>
            <person name="Wiegand S."/>
            <person name="Jogler M."/>
            <person name="Boedeker C."/>
            <person name="Pinto D."/>
            <person name="Vollmers J."/>
            <person name="Rivas-Marin E."/>
            <person name="Kohn T."/>
            <person name="Peeters S.H."/>
            <person name="Heuer A."/>
            <person name="Rast P."/>
            <person name="Oberbeckmann S."/>
            <person name="Bunk B."/>
            <person name="Jeske O."/>
            <person name="Meyerdierks A."/>
            <person name="Storesund J.E."/>
            <person name="Kallscheuer N."/>
            <person name="Luecker S."/>
            <person name="Lage O.M."/>
            <person name="Pohl T."/>
            <person name="Merkel B.J."/>
            <person name="Hornburger P."/>
            <person name="Mueller R.-W."/>
            <person name="Bruemmer F."/>
            <person name="Labrenz M."/>
            <person name="Spormann A.M."/>
            <person name="Op den Camp H."/>
            <person name="Overmann J."/>
            <person name="Amann R."/>
            <person name="Jetten M.S.M."/>
            <person name="Mascher T."/>
            <person name="Medema M.H."/>
            <person name="Devos D.P."/>
            <person name="Kaster A.-K."/>
            <person name="Ovreas L."/>
            <person name="Rohde M."/>
            <person name="Galperin M.Y."/>
            <person name="Jogler C."/>
        </authorList>
    </citation>
    <scope>NUCLEOTIDE SEQUENCE [LARGE SCALE GENOMIC DNA]</scope>
    <source>
        <strain evidence="3 4">HG15A2</strain>
    </source>
</reference>
<evidence type="ECO:0000313" key="3">
    <source>
        <dbReference type="EMBL" id="QDT01087.1"/>
    </source>
</evidence>
<evidence type="ECO:0000313" key="4">
    <source>
        <dbReference type="Proteomes" id="UP000319852"/>
    </source>
</evidence>
<dbReference type="RefSeq" id="WP_145063026.1">
    <property type="nucleotide sequence ID" value="NZ_CP036263.1"/>
</dbReference>
<dbReference type="CDD" id="cd00688">
    <property type="entry name" value="ISOPREN_C2_like"/>
    <property type="match status" value="1"/>
</dbReference>
<protein>
    <recommendedName>
        <fullName evidence="2">DUF4159 domain-containing protein</fullName>
    </recommendedName>
</protein>
<dbReference type="KEGG" id="amob:HG15A2_44290"/>
<organism evidence="3 4">
    <name type="scientific">Adhaeretor mobilis</name>
    <dbReference type="NCBI Taxonomy" id="1930276"/>
    <lineage>
        <taxon>Bacteria</taxon>
        <taxon>Pseudomonadati</taxon>
        <taxon>Planctomycetota</taxon>
        <taxon>Planctomycetia</taxon>
        <taxon>Pirellulales</taxon>
        <taxon>Lacipirellulaceae</taxon>
        <taxon>Adhaeretor</taxon>
    </lineage>
</organism>
<dbReference type="Pfam" id="PF13709">
    <property type="entry name" value="DUF4159"/>
    <property type="match status" value="2"/>
</dbReference>
<evidence type="ECO:0000256" key="1">
    <source>
        <dbReference type="SAM" id="SignalP"/>
    </source>
</evidence>
<keyword evidence="4" id="KW-1185">Reference proteome</keyword>
<dbReference type="OrthoDB" id="220961at2"/>
<evidence type="ECO:0000259" key="2">
    <source>
        <dbReference type="Pfam" id="PF13709"/>
    </source>
</evidence>
<sequence precursor="true">MQILFPSLLVFFIACTSAFAQPGQVNPPLSAERVRESIRQGSEFLLNELPKTRTDHGEYEGGATGLCTLALLNSGVPVREPRIQQALTFLRKVRPKKSYAVALQTMALCAAEPRRDLPLIQHNVDWLESKQCEEGRNAGSWDYETKTGGDNSVSQFAVLALHEAERAGAKVNPRTWQLAADYWKRDQHPTGSWGYRRGKGSGSMTCAGIGATVICSGHVTGQSAKVEDARMQCCLPHEEDDSLERALTWLGRTFSVQRNPGTGGMGSLWHYYYLYGLERAGRLSARRFIGDHDWYREGAEFLLNRQVKLVHYWQGEKPSEHNVRVTTAFALLFLSKGRRPVLMGKVEHGPGEDWQNHRNDVASLTHYTEQRWGLDLTWQIVDLQLSTVEDLLQTPVLFISGSMSPELAGSEEKMRGYLDRGGFLFAEACCNDGSEFETGFRRYLDRVFPEGEYKLRRAGPEHPIWRIDELVDADSPYVGKLWTVEYGCRTCVVFSEVDLSCSWELYRRGRERDVPPAISKRIADANAIGINVLAYATNREPKGKETAFDVNELIELDALGTRGAIRIAKLQHGGGCNDAPGALVNLLRAAGQGELKLPVDVNEYAVSPADKALLRFHMAFMHGRHDFHFTEKERAQLGEFLTNGGTLLADSICASKEFAEAFRREIALVLPEHKLTPIPVDHPLFSEQAGGFDIRQVSRRNPAATRPGQPMPPPRVLKVKPDLEGVEIDGRLAVIFSKYDISCALELHEAQQCRGYTQEDAARIGLNVLLYSLSPDVGEQVGRGQ</sequence>
<dbReference type="SUPFAM" id="SSF48239">
    <property type="entry name" value="Terpenoid cyclases/Protein prenyltransferases"/>
    <property type="match status" value="1"/>
</dbReference>
<dbReference type="AlphaFoldDB" id="A0A517N1S8"/>
<proteinExistence type="predicted"/>
<accession>A0A517N1S8</accession>
<dbReference type="EMBL" id="CP036263">
    <property type="protein sequence ID" value="QDT01087.1"/>
    <property type="molecule type" value="Genomic_DNA"/>
</dbReference>
<feature type="signal peptide" evidence="1">
    <location>
        <begin position="1"/>
        <end position="20"/>
    </location>
</feature>
<keyword evidence="1" id="KW-0732">Signal</keyword>
<dbReference type="Proteomes" id="UP000319852">
    <property type="component" value="Chromosome"/>
</dbReference>
<feature type="domain" description="DUF4159" evidence="2">
    <location>
        <begin position="344"/>
        <end position="536"/>
    </location>
</feature>
<feature type="chain" id="PRO_5022004549" description="DUF4159 domain-containing protein" evidence="1">
    <location>
        <begin position="21"/>
        <end position="785"/>
    </location>
</feature>
<dbReference type="Gene3D" id="1.50.10.20">
    <property type="match status" value="1"/>
</dbReference>